<dbReference type="InterPro" id="IPR002606">
    <property type="entry name" value="Riboflavin_kinase_bac"/>
</dbReference>
<proteinExistence type="inferred from homology"/>
<evidence type="ECO:0000259" key="16">
    <source>
        <dbReference type="SMART" id="SM00904"/>
    </source>
</evidence>
<comment type="function">
    <text evidence="1">Catalyzes the phosphorylation of riboflavin to FMN followed by the adenylation of FMN to FAD.</text>
</comment>
<keyword evidence="12" id="KW-0511">Multifunctional enzyme</keyword>
<evidence type="ECO:0000256" key="2">
    <source>
        <dbReference type="ARBA" id="ARBA00004726"/>
    </source>
</evidence>
<dbReference type="RefSeq" id="WP_272163165.1">
    <property type="nucleotide sequence ID" value="NZ_CP116507.1"/>
</dbReference>
<evidence type="ECO:0000256" key="8">
    <source>
        <dbReference type="ARBA" id="ARBA00022741"/>
    </source>
</evidence>
<dbReference type="GO" id="GO:0009398">
    <property type="term" value="P:FMN biosynthetic process"/>
    <property type="evidence" value="ECO:0007669"/>
    <property type="project" value="UniProtKB-UniRule"/>
</dbReference>
<dbReference type="GO" id="GO:0008531">
    <property type="term" value="F:riboflavin kinase activity"/>
    <property type="evidence" value="ECO:0007669"/>
    <property type="project" value="UniProtKB-UniRule"/>
</dbReference>
<dbReference type="InterPro" id="IPR023468">
    <property type="entry name" value="Riboflavin_kinase"/>
</dbReference>
<dbReference type="Gene3D" id="2.40.30.30">
    <property type="entry name" value="Riboflavin kinase-like"/>
    <property type="match status" value="1"/>
</dbReference>
<comment type="pathway">
    <text evidence="3 15">Cofactor biosynthesis; FMN biosynthesis; FMN from riboflavin (ATP route): step 1/1.</text>
</comment>
<keyword evidence="7 15" id="KW-0548">Nucleotidyltransferase</keyword>
<gene>
    <name evidence="17" type="primary">ribF</name>
    <name evidence="17" type="ORF">PML95_07505</name>
</gene>
<dbReference type="InterPro" id="IPR015865">
    <property type="entry name" value="Riboflavin_kinase_bac/euk"/>
</dbReference>
<dbReference type="AlphaFoldDB" id="A0AAE9XKD4"/>
<evidence type="ECO:0000256" key="11">
    <source>
        <dbReference type="ARBA" id="ARBA00022840"/>
    </source>
</evidence>
<dbReference type="CDD" id="cd02064">
    <property type="entry name" value="FAD_synthetase_N"/>
    <property type="match status" value="1"/>
</dbReference>
<evidence type="ECO:0000256" key="3">
    <source>
        <dbReference type="ARBA" id="ARBA00005201"/>
    </source>
</evidence>
<keyword evidence="10 15" id="KW-0274">FAD</keyword>
<reference evidence="17" key="1">
    <citation type="submission" date="2023-01" db="EMBL/GenBank/DDBJ databases">
        <title>Oxazolidinone resistance genes in florfenicol resistant enterococci from beef cattle and veal calves at slaughter.</title>
        <authorList>
            <person name="Biggel M."/>
        </authorList>
    </citation>
    <scope>NUCLEOTIDE SEQUENCE</scope>
    <source>
        <strain evidence="17">K204-1</strain>
    </source>
</reference>
<dbReference type="InterPro" id="IPR014729">
    <property type="entry name" value="Rossmann-like_a/b/a_fold"/>
</dbReference>
<feature type="domain" description="Riboflavin kinase" evidence="16">
    <location>
        <begin position="186"/>
        <end position="311"/>
    </location>
</feature>
<evidence type="ECO:0000256" key="9">
    <source>
        <dbReference type="ARBA" id="ARBA00022777"/>
    </source>
</evidence>
<evidence type="ECO:0000256" key="4">
    <source>
        <dbReference type="ARBA" id="ARBA00022630"/>
    </source>
</evidence>
<evidence type="ECO:0000256" key="13">
    <source>
        <dbReference type="ARBA" id="ARBA00047880"/>
    </source>
</evidence>
<dbReference type="EC" id="2.7.7.2" evidence="15"/>
<comment type="catalytic activity">
    <reaction evidence="14 15">
        <text>FMN + ATP + H(+) = FAD + diphosphate</text>
        <dbReference type="Rhea" id="RHEA:17237"/>
        <dbReference type="ChEBI" id="CHEBI:15378"/>
        <dbReference type="ChEBI" id="CHEBI:30616"/>
        <dbReference type="ChEBI" id="CHEBI:33019"/>
        <dbReference type="ChEBI" id="CHEBI:57692"/>
        <dbReference type="ChEBI" id="CHEBI:58210"/>
        <dbReference type="EC" id="2.7.7.2"/>
    </reaction>
</comment>
<dbReference type="Proteomes" id="UP001179600">
    <property type="component" value="Chromosome"/>
</dbReference>
<dbReference type="EMBL" id="CP116507">
    <property type="protein sequence ID" value="WCG22240.1"/>
    <property type="molecule type" value="Genomic_DNA"/>
</dbReference>
<evidence type="ECO:0000256" key="7">
    <source>
        <dbReference type="ARBA" id="ARBA00022695"/>
    </source>
</evidence>
<keyword evidence="11 15" id="KW-0067">ATP-binding</keyword>
<dbReference type="EC" id="2.7.1.26" evidence="15"/>
<dbReference type="InterPro" id="IPR015864">
    <property type="entry name" value="FAD_synthase"/>
</dbReference>
<dbReference type="InterPro" id="IPR004821">
    <property type="entry name" value="Cyt_trans-like"/>
</dbReference>
<protein>
    <recommendedName>
        <fullName evidence="15">Riboflavin biosynthesis protein</fullName>
    </recommendedName>
    <domain>
        <recommendedName>
            <fullName evidence="15">Riboflavin kinase</fullName>
            <ecNumber evidence="15">2.7.1.26</ecNumber>
        </recommendedName>
        <alternativeName>
            <fullName evidence="15">Flavokinase</fullName>
        </alternativeName>
    </domain>
    <domain>
        <recommendedName>
            <fullName evidence="15">FMN adenylyltransferase</fullName>
            <ecNumber evidence="15">2.7.7.2</ecNumber>
        </recommendedName>
        <alternativeName>
            <fullName evidence="15">FAD pyrophosphorylase</fullName>
        </alternativeName>
        <alternativeName>
            <fullName evidence="15">FAD synthase</fullName>
        </alternativeName>
    </domain>
</protein>
<dbReference type="PIRSF" id="PIRSF004491">
    <property type="entry name" value="FAD_Synth"/>
    <property type="match status" value="1"/>
</dbReference>
<dbReference type="NCBIfam" id="TIGR00083">
    <property type="entry name" value="ribF"/>
    <property type="match status" value="1"/>
</dbReference>
<dbReference type="GO" id="GO:0003919">
    <property type="term" value="F:FMN adenylyltransferase activity"/>
    <property type="evidence" value="ECO:0007669"/>
    <property type="project" value="UniProtKB-UniRule"/>
</dbReference>
<evidence type="ECO:0000256" key="6">
    <source>
        <dbReference type="ARBA" id="ARBA00022679"/>
    </source>
</evidence>
<evidence type="ECO:0000256" key="5">
    <source>
        <dbReference type="ARBA" id="ARBA00022643"/>
    </source>
</evidence>
<dbReference type="Pfam" id="PF01687">
    <property type="entry name" value="Flavokinase"/>
    <property type="match status" value="1"/>
</dbReference>
<keyword evidence="8 15" id="KW-0547">Nucleotide-binding</keyword>
<dbReference type="Gene3D" id="3.40.50.620">
    <property type="entry name" value="HUPs"/>
    <property type="match status" value="1"/>
</dbReference>
<organism evidence="17 18">
    <name type="scientific">Vagococcus lutrae</name>
    <dbReference type="NCBI Taxonomy" id="81947"/>
    <lineage>
        <taxon>Bacteria</taxon>
        <taxon>Bacillati</taxon>
        <taxon>Bacillota</taxon>
        <taxon>Bacilli</taxon>
        <taxon>Lactobacillales</taxon>
        <taxon>Enterococcaceae</taxon>
        <taxon>Vagococcus</taxon>
    </lineage>
</organism>
<evidence type="ECO:0000256" key="12">
    <source>
        <dbReference type="ARBA" id="ARBA00023268"/>
    </source>
</evidence>
<dbReference type="FunFam" id="3.40.50.620:FF:000021">
    <property type="entry name" value="Riboflavin biosynthesis protein"/>
    <property type="match status" value="1"/>
</dbReference>
<dbReference type="Pfam" id="PF06574">
    <property type="entry name" value="FAD_syn"/>
    <property type="match status" value="1"/>
</dbReference>
<dbReference type="FunFam" id="2.40.30.30:FF:000003">
    <property type="entry name" value="Riboflavin biosynthesis protein"/>
    <property type="match status" value="1"/>
</dbReference>
<accession>A0AAE9XKD4</accession>
<keyword evidence="5 15" id="KW-0288">FMN</keyword>
<dbReference type="GO" id="GO:0006747">
    <property type="term" value="P:FAD biosynthetic process"/>
    <property type="evidence" value="ECO:0007669"/>
    <property type="project" value="UniProtKB-UniRule"/>
</dbReference>
<comment type="catalytic activity">
    <reaction evidence="13 15">
        <text>riboflavin + ATP = FMN + ADP + H(+)</text>
        <dbReference type="Rhea" id="RHEA:14357"/>
        <dbReference type="ChEBI" id="CHEBI:15378"/>
        <dbReference type="ChEBI" id="CHEBI:30616"/>
        <dbReference type="ChEBI" id="CHEBI:57986"/>
        <dbReference type="ChEBI" id="CHEBI:58210"/>
        <dbReference type="ChEBI" id="CHEBI:456216"/>
        <dbReference type="EC" id="2.7.1.26"/>
    </reaction>
</comment>
<dbReference type="GO" id="GO:0009231">
    <property type="term" value="P:riboflavin biosynthetic process"/>
    <property type="evidence" value="ECO:0007669"/>
    <property type="project" value="InterPro"/>
</dbReference>
<sequence length="315" mass="35650">MKVITLHHPYQREQIPDESVVMVLGFFDGVHRGHQAVINEGKKQAEARGLKLAVMTFNQHPSIVFKKIEPGTMKYLTTVEQKARRMEELGVDYLYVVEFTSAFASLAPQDFVDQYIVGLHAQVAVAGFDYTYGPKDIASMEQLPTYSQNRFEVVRVEKQEALGDKISSTAIRAALEAGKMEEVTHLLGYDYETEGVVVHGDARGRTLGYPTANIRTPQKARLPKNGVYAVEFEVANKTYHGMAQIGYNITFEKNREKTVEVNILDFDADIYGEQVSVRWCHYLRGEIKFDGPEGLIAQLNQDKVDTREYFEKRGA</sequence>
<dbReference type="PANTHER" id="PTHR22749">
    <property type="entry name" value="RIBOFLAVIN KINASE/FMN ADENYLYLTRANSFERASE"/>
    <property type="match status" value="1"/>
</dbReference>
<dbReference type="PANTHER" id="PTHR22749:SF6">
    <property type="entry name" value="RIBOFLAVIN KINASE"/>
    <property type="match status" value="1"/>
</dbReference>
<evidence type="ECO:0000256" key="14">
    <source>
        <dbReference type="ARBA" id="ARBA00049494"/>
    </source>
</evidence>
<evidence type="ECO:0000256" key="15">
    <source>
        <dbReference type="PIRNR" id="PIRNR004491"/>
    </source>
</evidence>
<evidence type="ECO:0000313" key="17">
    <source>
        <dbReference type="EMBL" id="WCG22240.1"/>
    </source>
</evidence>
<comment type="similarity">
    <text evidence="15">Belongs to the ribF family.</text>
</comment>
<evidence type="ECO:0000256" key="1">
    <source>
        <dbReference type="ARBA" id="ARBA00002121"/>
    </source>
</evidence>
<evidence type="ECO:0000256" key="10">
    <source>
        <dbReference type="ARBA" id="ARBA00022827"/>
    </source>
</evidence>
<dbReference type="NCBIfam" id="TIGR00125">
    <property type="entry name" value="cyt_tran_rel"/>
    <property type="match status" value="1"/>
</dbReference>
<keyword evidence="9 15" id="KW-0418">Kinase</keyword>
<dbReference type="GO" id="GO:0005524">
    <property type="term" value="F:ATP binding"/>
    <property type="evidence" value="ECO:0007669"/>
    <property type="project" value="UniProtKB-UniRule"/>
</dbReference>
<keyword evidence="4 15" id="KW-0285">Flavoprotein</keyword>
<keyword evidence="6 15" id="KW-0808">Transferase</keyword>
<dbReference type="SUPFAM" id="SSF82114">
    <property type="entry name" value="Riboflavin kinase-like"/>
    <property type="match status" value="1"/>
</dbReference>
<dbReference type="SMART" id="SM00904">
    <property type="entry name" value="Flavokinase"/>
    <property type="match status" value="1"/>
</dbReference>
<dbReference type="InterPro" id="IPR023465">
    <property type="entry name" value="Riboflavin_kinase_dom_sf"/>
</dbReference>
<comment type="pathway">
    <text evidence="2 15">Cofactor biosynthesis; FAD biosynthesis; FAD from FMN: step 1/1.</text>
</comment>
<name>A0AAE9XKD4_9ENTE</name>
<dbReference type="SUPFAM" id="SSF52374">
    <property type="entry name" value="Nucleotidylyl transferase"/>
    <property type="match status" value="1"/>
</dbReference>
<evidence type="ECO:0000313" key="18">
    <source>
        <dbReference type="Proteomes" id="UP001179600"/>
    </source>
</evidence>